<dbReference type="Proteomes" id="UP000831327">
    <property type="component" value="Chromosome"/>
</dbReference>
<keyword evidence="3" id="KW-1185">Reference proteome</keyword>
<accession>A0ABN6P014</accession>
<reference evidence="2 3" key="1">
    <citation type="journal article" date="2016" name="Microbes Environ.">
        <title>Phylogenetically diverse aerobic anoxygenic phototrophic bacteria isolated from epilithic biofilms in Tama river, Japan.</title>
        <authorList>
            <person name="Hirose S."/>
            <person name="Matsuura K."/>
            <person name="Haruta S."/>
        </authorList>
    </citation>
    <scope>NUCLEOTIDE SEQUENCE [LARGE SCALE GENOMIC DNA]</scope>
    <source>
        <strain evidence="2 3">S08</strain>
    </source>
</reference>
<evidence type="ECO:0008006" key="4">
    <source>
        <dbReference type="Google" id="ProtNLM"/>
    </source>
</evidence>
<proteinExistence type="predicted"/>
<dbReference type="EMBL" id="AP025637">
    <property type="protein sequence ID" value="BDG71468.1"/>
    <property type="molecule type" value="Genomic_DNA"/>
</dbReference>
<feature type="transmembrane region" description="Helical" evidence="1">
    <location>
        <begin position="94"/>
        <end position="114"/>
    </location>
</feature>
<organism evidence="2 3">
    <name type="scientific">Roseomonas fluvialis</name>
    <dbReference type="NCBI Taxonomy" id="1750527"/>
    <lineage>
        <taxon>Bacteria</taxon>
        <taxon>Pseudomonadati</taxon>
        <taxon>Pseudomonadota</taxon>
        <taxon>Alphaproteobacteria</taxon>
        <taxon>Acetobacterales</taxon>
        <taxon>Roseomonadaceae</taxon>
        <taxon>Roseomonas</taxon>
    </lineage>
</organism>
<gene>
    <name evidence="2" type="ORF">Rmf_13970</name>
</gene>
<keyword evidence="1" id="KW-0472">Membrane</keyword>
<keyword evidence="1" id="KW-0812">Transmembrane</keyword>
<feature type="transmembrane region" description="Helical" evidence="1">
    <location>
        <begin position="66"/>
        <end position="88"/>
    </location>
</feature>
<dbReference type="Pfam" id="PF14248">
    <property type="entry name" value="DUF4345"/>
    <property type="match status" value="1"/>
</dbReference>
<dbReference type="RefSeq" id="WP_244458743.1">
    <property type="nucleotide sequence ID" value="NZ_AP025637.1"/>
</dbReference>
<dbReference type="InterPro" id="IPR025597">
    <property type="entry name" value="DUF4345"/>
</dbReference>
<name>A0ABN6P014_9PROT</name>
<protein>
    <recommendedName>
        <fullName evidence="4">DUF4345 domain-containing protein</fullName>
    </recommendedName>
</protein>
<evidence type="ECO:0000313" key="2">
    <source>
        <dbReference type="EMBL" id="BDG71468.1"/>
    </source>
</evidence>
<evidence type="ECO:0000256" key="1">
    <source>
        <dbReference type="SAM" id="Phobius"/>
    </source>
</evidence>
<sequence>MLPIAIRLAALVPIVAGGGGALFGPALLGEAAGPATASHLRYLSGLLLGLGLLAWWCAGALAQRRVVFEALCAMVVLGGTARLVGLLADGAPPWPHLAALGMELVVVPALWVALQARWACAATMPAARMAGDGAHGAGLDAAGSLGQKAERRRGDAAGRERA</sequence>
<evidence type="ECO:0000313" key="3">
    <source>
        <dbReference type="Proteomes" id="UP000831327"/>
    </source>
</evidence>
<keyword evidence="1" id="KW-1133">Transmembrane helix</keyword>
<feature type="transmembrane region" description="Helical" evidence="1">
    <location>
        <begin position="41"/>
        <end position="59"/>
    </location>
</feature>